<dbReference type="EMBL" id="JAMPLM010000025">
    <property type="protein sequence ID" value="MEP1061021.1"/>
    <property type="molecule type" value="Genomic_DNA"/>
</dbReference>
<protein>
    <submittedName>
        <fullName evidence="2">Uncharacterized protein</fullName>
    </submittedName>
</protein>
<feature type="compositionally biased region" description="Pro residues" evidence="1">
    <location>
        <begin position="1"/>
        <end position="15"/>
    </location>
</feature>
<keyword evidence="3" id="KW-1185">Reference proteome</keyword>
<organism evidence="2 3">
    <name type="scientific">Stenomitos frigidus AS-A4</name>
    <dbReference type="NCBI Taxonomy" id="2933935"/>
    <lineage>
        <taxon>Bacteria</taxon>
        <taxon>Bacillati</taxon>
        <taxon>Cyanobacteriota</taxon>
        <taxon>Cyanophyceae</taxon>
        <taxon>Leptolyngbyales</taxon>
        <taxon>Leptolyngbyaceae</taxon>
        <taxon>Stenomitos</taxon>
    </lineage>
</organism>
<name>A0ABV0KPU1_9CYAN</name>
<gene>
    <name evidence="2" type="ORF">NDI38_21555</name>
</gene>
<comment type="caution">
    <text evidence="2">The sequence shown here is derived from an EMBL/GenBank/DDBJ whole genome shotgun (WGS) entry which is preliminary data.</text>
</comment>
<proteinExistence type="predicted"/>
<evidence type="ECO:0000256" key="1">
    <source>
        <dbReference type="SAM" id="MobiDB-lite"/>
    </source>
</evidence>
<evidence type="ECO:0000313" key="3">
    <source>
        <dbReference type="Proteomes" id="UP001476950"/>
    </source>
</evidence>
<reference evidence="2 3" key="1">
    <citation type="submission" date="2022-04" db="EMBL/GenBank/DDBJ databases">
        <title>Positive selection, recombination, and allopatry shape intraspecific diversity of widespread and dominant cyanobacteria.</title>
        <authorList>
            <person name="Wei J."/>
            <person name="Shu W."/>
            <person name="Hu C."/>
        </authorList>
    </citation>
    <scope>NUCLEOTIDE SEQUENCE [LARGE SCALE GENOMIC DNA]</scope>
    <source>
        <strain evidence="2 3">AS-A4</strain>
    </source>
</reference>
<accession>A0ABV0KPU1</accession>
<dbReference type="Proteomes" id="UP001476950">
    <property type="component" value="Unassembled WGS sequence"/>
</dbReference>
<sequence length="71" mass="7553">MSSPDLPAPSTPPDPLVDDSDQVEPSLPAACFQKALEDLKAMAQTPGLRESLLCQMHSYLHVAYGGVEATL</sequence>
<dbReference type="RefSeq" id="WP_190447125.1">
    <property type="nucleotide sequence ID" value="NZ_JAMPLM010000025.1"/>
</dbReference>
<feature type="region of interest" description="Disordered" evidence="1">
    <location>
        <begin position="1"/>
        <end position="24"/>
    </location>
</feature>
<evidence type="ECO:0000313" key="2">
    <source>
        <dbReference type="EMBL" id="MEP1061021.1"/>
    </source>
</evidence>